<dbReference type="Proteomes" id="UP000242791">
    <property type="component" value="Unassembled WGS sequence"/>
</dbReference>
<sequence>MVMALRKVDAFLQHAHPSSSSMSVSLISRNPVTKFPFAHEDRESLATYIRAPEILAICPDAEKTFASHNGSPEAIVKRGSASQTYGSSRVPILDEEIHSACPRANEFSSLGPGKRPIWKNLRRG</sequence>
<reference evidence="1 2" key="1">
    <citation type="submission" date="2015-08" db="EMBL/GenBank/DDBJ databases">
        <title>Emmonsia species relationships and genome sequence.</title>
        <authorList>
            <person name="Cuomo C.A."/>
            <person name="Schwartz I.S."/>
            <person name="Kenyon C."/>
            <person name="De Hoog G.S."/>
            <person name="Govender N.P."/>
            <person name="Botha A."/>
            <person name="Moreno L."/>
            <person name="De Vries M."/>
            <person name="Munoz J.F."/>
            <person name="Stielow J.B."/>
        </authorList>
    </citation>
    <scope>NUCLEOTIDE SEQUENCE [LARGE SCALE GENOMIC DNA]</scope>
    <source>
        <strain evidence="1 2">EI222</strain>
    </source>
</reference>
<dbReference type="AlphaFoldDB" id="A0A1J9QSZ6"/>
<comment type="caution">
    <text evidence="1">The sequence shown here is derived from an EMBL/GenBank/DDBJ whole genome shotgun (WGS) entry which is preliminary data.</text>
</comment>
<protein>
    <submittedName>
        <fullName evidence="1">Uncharacterized protein</fullName>
    </submittedName>
</protein>
<dbReference type="EMBL" id="LGTZ01000816">
    <property type="protein sequence ID" value="OJD23347.1"/>
    <property type="molecule type" value="Genomic_DNA"/>
</dbReference>
<evidence type="ECO:0000313" key="2">
    <source>
        <dbReference type="Proteomes" id="UP000242791"/>
    </source>
</evidence>
<evidence type="ECO:0000313" key="1">
    <source>
        <dbReference type="EMBL" id="OJD23347.1"/>
    </source>
</evidence>
<name>A0A1J9QSZ6_9EURO</name>
<organism evidence="1 2">
    <name type="scientific">Blastomyces percursus</name>
    <dbReference type="NCBI Taxonomy" id="1658174"/>
    <lineage>
        <taxon>Eukaryota</taxon>
        <taxon>Fungi</taxon>
        <taxon>Dikarya</taxon>
        <taxon>Ascomycota</taxon>
        <taxon>Pezizomycotina</taxon>
        <taxon>Eurotiomycetes</taxon>
        <taxon>Eurotiomycetidae</taxon>
        <taxon>Onygenales</taxon>
        <taxon>Ajellomycetaceae</taxon>
        <taxon>Blastomyces</taxon>
    </lineage>
</organism>
<proteinExistence type="predicted"/>
<accession>A0A1J9QSZ6</accession>
<gene>
    <name evidence="1" type="ORF">ACJ73_05303</name>
</gene>
<keyword evidence="2" id="KW-1185">Reference proteome</keyword>
<dbReference type="VEuPathDB" id="FungiDB:ACJ73_05303"/>